<reference evidence="3 4" key="1">
    <citation type="submission" date="2015-08" db="EMBL/GenBank/DDBJ databases">
        <title>Emmonsia species relationships and genome sequence.</title>
        <authorList>
            <person name="Cuomo C.A."/>
            <person name="Schwartz I.S."/>
            <person name="Kenyon C."/>
            <person name="De Hoog G.S."/>
            <person name="Govender N.P."/>
            <person name="Botha A."/>
            <person name="Moreno L."/>
            <person name="De Vries M."/>
            <person name="Munoz J.F."/>
            <person name="Stielow J.B."/>
        </authorList>
    </citation>
    <scope>NUCLEOTIDE SEQUENCE [LARGE SCALE GENOMIC DNA]</scope>
    <source>
        <strain evidence="3 4">EI222</strain>
    </source>
</reference>
<dbReference type="Pfam" id="PF24883">
    <property type="entry name" value="NPHP3_N"/>
    <property type="match status" value="1"/>
</dbReference>
<sequence length="251" mass="28728">MGWLVPENLLSREMWLKPLSMLSKFPPLLEHVNKATKTDPNLFKKALTEQFQKLILEPFLELTGPLPTAPHLIIAIDALNEGEREQDVKAIIHLLARTKTIQSMNLRMFVTSTPEFPIRLGFKGMIGDIHRDMVLHDIPRPSIAYDMSVFPKHELSKIKDDHNQSLSTSGSLLPPDWPGQRRLDVLVDMALPLFIFAATLCRFVGDPRFHPEKRLEMVLKYRTAAQTSKFDKTYLPVPDQLLTNLDDARKK</sequence>
<dbReference type="Proteomes" id="UP000242791">
    <property type="component" value="Unassembled WGS sequence"/>
</dbReference>
<evidence type="ECO:0000313" key="3">
    <source>
        <dbReference type="EMBL" id="OJD13015.1"/>
    </source>
</evidence>
<dbReference type="VEuPathDB" id="FungiDB:ACJ73_09262"/>
<dbReference type="STRING" id="1658174.A0A1J9QA17"/>
<keyword evidence="4" id="KW-1185">Reference proteome</keyword>
<gene>
    <name evidence="3" type="ORF">ACJ73_09262</name>
</gene>
<dbReference type="EMBL" id="LGTZ01002525">
    <property type="protein sequence ID" value="OJD13015.1"/>
    <property type="molecule type" value="Genomic_DNA"/>
</dbReference>
<dbReference type="AlphaFoldDB" id="A0A1J9QA17"/>
<proteinExistence type="predicted"/>
<comment type="caution">
    <text evidence="3">The sequence shown here is derived from an EMBL/GenBank/DDBJ whole genome shotgun (WGS) entry which is preliminary data.</text>
</comment>
<evidence type="ECO:0000256" key="1">
    <source>
        <dbReference type="ARBA" id="ARBA00022737"/>
    </source>
</evidence>
<dbReference type="InterPro" id="IPR056884">
    <property type="entry name" value="NPHP3-like_N"/>
</dbReference>
<dbReference type="OrthoDB" id="4185255at2759"/>
<accession>A0A1J9QA17</accession>
<protein>
    <recommendedName>
        <fullName evidence="2">Nephrocystin 3-like N-terminal domain-containing protein</fullName>
    </recommendedName>
</protein>
<keyword evidence="1" id="KW-0677">Repeat</keyword>
<evidence type="ECO:0000259" key="2">
    <source>
        <dbReference type="Pfam" id="PF24883"/>
    </source>
</evidence>
<feature type="domain" description="Nephrocystin 3-like N-terminal" evidence="2">
    <location>
        <begin position="21"/>
        <end position="112"/>
    </location>
</feature>
<name>A0A1J9QA17_9EURO</name>
<organism evidence="3 4">
    <name type="scientific">Blastomyces percursus</name>
    <dbReference type="NCBI Taxonomy" id="1658174"/>
    <lineage>
        <taxon>Eukaryota</taxon>
        <taxon>Fungi</taxon>
        <taxon>Dikarya</taxon>
        <taxon>Ascomycota</taxon>
        <taxon>Pezizomycotina</taxon>
        <taxon>Eurotiomycetes</taxon>
        <taxon>Eurotiomycetidae</taxon>
        <taxon>Onygenales</taxon>
        <taxon>Ajellomycetaceae</taxon>
        <taxon>Blastomyces</taxon>
    </lineage>
</organism>
<evidence type="ECO:0000313" key="4">
    <source>
        <dbReference type="Proteomes" id="UP000242791"/>
    </source>
</evidence>